<evidence type="ECO:0000256" key="1">
    <source>
        <dbReference type="ARBA" id="ARBA00008072"/>
    </source>
</evidence>
<dbReference type="InterPro" id="IPR020843">
    <property type="entry name" value="ER"/>
</dbReference>
<evidence type="ECO:0000256" key="2">
    <source>
        <dbReference type="ARBA" id="ARBA00022857"/>
    </source>
</evidence>
<dbReference type="PANTHER" id="PTHR45348">
    <property type="entry name" value="HYPOTHETICAL OXIDOREDUCTASE (EUROFUNG)"/>
    <property type="match status" value="1"/>
</dbReference>
<evidence type="ECO:0000256" key="3">
    <source>
        <dbReference type="ARBA" id="ARBA00023002"/>
    </source>
</evidence>
<dbReference type="CDD" id="cd08249">
    <property type="entry name" value="enoyl_reductase_like"/>
    <property type="match status" value="1"/>
</dbReference>
<dbReference type="PANTHER" id="PTHR45348:SF6">
    <property type="entry name" value="TRANS-ENOYL REDUCTASE APDC"/>
    <property type="match status" value="1"/>
</dbReference>
<dbReference type="SMART" id="SM00829">
    <property type="entry name" value="PKS_ER"/>
    <property type="match status" value="1"/>
</dbReference>
<dbReference type="Pfam" id="PF08240">
    <property type="entry name" value="ADH_N"/>
    <property type="match status" value="1"/>
</dbReference>
<keyword evidence="2" id="KW-0521">NADP</keyword>
<dbReference type="Gene3D" id="3.90.180.10">
    <property type="entry name" value="Medium-chain alcohol dehydrogenases, catalytic domain"/>
    <property type="match status" value="1"/>
</dbReference>
<evidence type="ECO:0000259" key="4">
    <source>
        <dbReference type="SMART" id="SM00829"/>
    </source>
</evidence>
<dbReference type="Proteomes" id="UP001430848">
    <property type="component" value="Unassembled WGS sequence"/>
</dbReference>
<dbReference type="SUPFAM" id="SSF50129">
    <property type="entry name" value="GroES-like"/>
    <property type="match status" value="1"/>
</dbReference>
<reference evidence="5 6" key="1">
    <citation type="submission" date="2024-02" db="EMBL/GenBank/DDBJ databases">
        <title>De novo assembly and annotation of 12 fungi associated with fruit tree decline syndrome in Ontario, Canada.</title>
        <authorList>
            <person name="Sulman M."/>
            <person name="Ellouze W."/>
            <person name="Ilyukhin E."/>
        </authorList>
    </citation>
    <scope>NUCLEOTIDE SEQUENCE [LARGE SCALE GENOMIC DNA]</scope>
    <source>
        <strain evidence="5 6">M169</strain>
    </source>
</reference>
<protein>
    <submittedName>
        <fullName evidence="5">Secondary metabolism biosynthetic enzyme</fullName>
    </submittedName>
</protein>
<accession>A0ABR1P3W7</accession>
<feature type="domain" description="Enoyl reductase (ER)" evidence="4">
    <location>
        <begin position="16"/>
        <end position="369"/>
    </location>
</feature>
<dbReference type="Pfam" id="PF00107">
    <property type="entry name" value="ADH_zinc_N"/>
    <property type="match status" value="1"/>
</dbReference>
<dbReference type="InterPro" id="IPR011032">
    <property type="entry name" value="GroES-like_sf"/>
</dbReference>
<sequence length="373" mass="39285">MVSTYIPTSQRALQQGEDGRLHVVNDAPIPPLLPGYVLVKTHAVALNPSDHKITTGFPIPGAYSGSDFSGTVVQLADDVDPAAWPLGSQVCGAAFGFSPSHRLASGAFSEYVRARADLLLRVPSTTNNGDPERMDFLQAATLMTALSTCSLAFWSPDGLDLAGTPESPLLSEKPTPVLVCGGSTATGTIAVQLLRLSGYDPIATCSPRNFDLVRGRGASAVFDYSSPDAAVANIKAHTSGRLRYVLDCISTPESAAVCYGAIQRPGGRYASLELVPTELLAKRRAVRAEFVLAAEAFGEDIELGYEGYDRPARGEKHELAVRSLGRMQGLLDSGRLRAHPVEVLEGGLQGVVGGLDVLAAKGVSGKKLVSIIE</sequence>
<dbReference type="InterPro" id="IPR036291">
    <property type="entry name" value="NAD(P)-bd_dom_sf"/>
</dbReference>
<dbReference type="InterPro" id="IPR047122">
    <property type="entry name" value="Trans-enoyl_RdTase-like"/>
</dbReference>
<dbReference type="Gene3D" id="3.40.50.720">
    <property type="entry name" value="NAD(P)-binding Rossmann-like Domain"/>
    <property type="match status" value="1"/>
</dbReference>
<comment type="caution">
    <text evidence="5">The sequence shown here is derived from an EMBL/GenBank/DDBJ whole genome shotgun (WGS) entry which is preliminary data.</text>
</comment>
<keyword evidence="3" id="KW-0560">Oxidoreductase</keyword>
<dbReference type="EMBL" id="JAKNSF020000047">
    <property type="protein sequence ID" value="KAK7725819.1"/>
    <property type="molecule type" value="Genomic_DNA"/>
</dbReference>
<evidence type="ECO:0000313" key="5">
    <source>
        <dbReference type="EMBL" id="KAK7725819.1"/>
    </source>
</evidence>
<dbReference type="SUPFAM" id="SSF51735">
    <property type="entry name" value="NAD(P)-binding Rossmann-fold domains"/>
    <property type="match status" value="1"/>
</dbReference>
<organism evidence="5 6">
    <name type="scientific">Diaporthe eres</name>
    <name type="common">Phomopsis oblonga</name>
    <dbReference type="NCBI Taxonomy" id="83184"/>
    <lineage>
        <taxon>Eukaryota</taxon>
        <taxon>Fungi</taxon>
        <taxon>Dikarya</taxon>
        <taxon>Ascomycota</taxon>
        <taxon>Pezizomycotina</taxon>
        <taxon>Sordariomycetes</taxon>
        <taxon>Sordariomycetidae</taxon>
        <taxon>Diaporthales</taxon>
        <taxon>Diaporthaceae</taxon>
        <taxon>Diaporthe</taxon>
        <taxon>Diaporthe eres species complex</taxon>
    </lineage>
</organism>
<proteinExistence type="inferred from homology"/>
<keyword evidence="6" id="KW-1185">Reference proteome</keyword>
<dbReference type="InterPro" id="IPR013154">
    <property type="entry name" value="ADH-like_N"/>
</dbReference>
<gene>
    <name evidence="5" type="ORF">SLS63_007974</name>
</gene>
<dbReference type="InterPro" id="IPR013149">
    <property type="entry name" value="ADH-like_C"/>
</dbReference>
<comment type="similarity">
    <text evidence="1">Belongs to the zinc-containing alcohol dehydrogenase family.</text>
</comment>
<evidence type="ECO:0000313" key="6">
    <source>
        <dbReference type="Proteomes" id="UP001430848"/>
    </source>
</evidence>
<name>A0ABR1P3W7_DIAER</name>